<dbReference type="InterPro" id="IPR051268">
    <property type="entry name" value="Type-I_R_enzyme_R_subunit"/>
</dbReference>
<dbReference type="REBASE" id="406319">
    <property type="entry name" value="Ngo11421ORF2241P"/>
</dbReference>
<keyword evidence="1" id="KW-0680">Restriction system</keyword>
<dbReference type="EC" id="3.1.21.3" evidence="2"/>
<dbReference type="PANTHER" id="PTHR30195:SF16">
    <property type="entry name" value="TYPE I RESTRICTION ENZYME ENDONUCLEASE SUBUNIT"/>
    <property type="match status" value="1"/>
</dbReference>
<evidence type="ECO:0000256" key="1">
    <source>
        <dbReference type="ARBA" id="ARBA00022747"/>
    </source>
</evidence>
<dbReference type="PANTHER" id="PTHR30195">
    <property type="entry name" value="TYPE I SITE-SPECIFIC DEOXYRIBONUCLEASE PROTEIN SUBUNIT M AND R"/>
    <property type="match status" value="1"/>
</dbReference>
<dbReference type="GO" id="GO:0009307">
    <property type="term" value="P:DNA restriction-modification system"/>
    <property type="evidence" value="ECO:0007669"/>
    <property type="project" value="UniProtKB-KW"/>
</dbReference>
<dbReference type="GO" id="GO:0009035">
    <property type="term" value="F:type I site-specific deoxyribonuclease activity"/>
    <property type="evidence" value="ECO:0007669"/>
    <property type="project" value="UniProtKB-EC"/>
</dbReference>
<gene>
    <name evidence="2" type="primary">hsdR_4</name>
    <name evidence="2" type="ORF">NCTC11421_02235</name>
</gene>
<accession>A0A378VZN2</accession>
<name>A0A378VZN2_NEIGO</name>
<sequence>MDYNDVRPQFKAVEAEQDEKELSAAENRQALLHPERIREITQYILSRFRQKTHRLNAGGKGFNAMFAVSSVDAAKCYYEAFKHNRQAACTR</sequence>
<evidence type="ECO:0000313" key="2">
    <source>
        <dbReference type="EMBL" id="SUA24238.1"/>
    </source>
</evidence>
<dbReference type="InterPro" id="IPR027417">
    <property type="entry name" value="P-loop_NTPase"/>
</dbReference>
<keyword evidence="2" id="KW-0378">Hydrolase</keyword>
<reference evidence="2" key="1">
    <citation type="submission" date="2018-06" db="EMBL/GenBank/DDBJ databases">
        <authorList>
            <consortium name="Pathogen Informatics"/>
            <person name="Doyle S."/>
        </authorList>
    </citation>
    <scope>NUCLEOTIDE SEQUENCE [LARGE SCALE GENOMIC DNA]</scope>
    <source>
        <strain evidence="2">NCTC11421</strain>
    </source>
</reference>
<organism evidence="2">
    <name type="scientific">Neisseria gonorrhoeae</name>
    <dbReference type="NCBI Taxonomy" id="485"/>
    <lineage>
        <taxon>Bacteria</taxon>
        <taxon>Pseudomonadati</taxon>
        <taxon>Pseudomonadota</taxon>
        <taxon>Betaproteobacteria</taxon>
        <taxon>Neisseriales</taxon>
        <taxon>Neisseriaceae</taxon>
        <taxon>Neisseria</taxon>
    </lineage>
</organism>
<dbReference type="EMBL" id="UGRI01000001">
    <property type="protein sequence ID" value="SUA24238.1"/>
    <property type="molecule type" value="Genomic_DNA"/>
</dbReference>
<proteinExistence type="predicted"/>
<dbReference type="Gene3D" id="3.40.50.300">
    <property type="entry name" value="P-loop containing nucleotide triphosphate hydrolases"/>
    <property type="match status" value="1"/>
</dbReference>
<protein>
    <submittedName>
        <fullName evidence="2">Putative type I restriction enzyme EcoR124II R protein</fullName>
        <ecNumber evidence="2">3.1.21.3</ecNumber>
    </submittedName>
</protein>
<dbReference type="AlphaFoldDB" id="A0A378VZN2"/>